<dbReference type="EMBL" id="FZOJ01000013">
    <property type="protein sequence ID" value="SNS57971.1"/>
    <property type="molecule type" value="Genomic_DNA"/>
</dbReference>
<feature type="transmembrane region" description="Helical" evidence="1">
    <location>
        <begin position="9"/>
        <end position="26"/>
    </location>
</feature>
<evidence type="ECO:0000256" key="1">
    <source>
        <dbReference type="SAM" id="Phobius"/>
    </source>
</evidence>
<feature type="transmembrane region" description="Helical" evidence="1">
    <location>
        <begin position="55"/>
        <end position="74"/>
    </location>
</feature>
<keyword evidence="3" id="KW-1185">Reference proteome</keyword>
<sequence length="252" mass="29613">MKNSKWQTFLHIGQFLLFYITIFHFFSSDKQIFFIGQYIIFIILFKILSKRSGFILLIAYNLLIALGYLFIGFIEMWEALRQLEGIVNHLVLILNIAVLYGFTYIAKSVEEENVELKERVEELTQYIGSSEMLTKQEYKRRSSLIKKAMERRGELGYEIQFSVKEKNLHVQKAVFNTLTNLALATFRNQYDLVGKWSKDSFVVLLQNTDEAGMEIALNRYYTRINEKLNIKEEELIMDIQVIGKDERQVNTA</sequence>
<gene>
    <name evidence="2" type="ORF">SAMN05446037_101392</name>
</gene>
<feature type="transmembrane region" description="Helical" evidence="1">
    <location>
        <begin position="86"/>
        <end position="106"/>
    </location>
</feature>
<dbReference type="OrthoDB" id="1952191at2"/>
<dbReference type="InterPro" id="IPR043128">
    <property type="entry name" value="Rev_trsase/Diguanyl_cyclase"/>
</dbReference>
<evidence type="ECO:0008006" key="4">
    <source>
        <dbReference type="Google" id="ProtNLM"/>
    </source>
</evidence>
<keyword evidence="1" id="KW-0472">Membrane</keyword>
<evidence type="ECO:0000313" key="3">
    <source>
        <dbReference type="Proteomes" id="UP000198304"/>
    </source>
</evidence>
<proteinExistence type="predicted"/>
<dbReference type="Gene3D" id="3.30.70.270">
    <property type="match status" value="1"/>
</dbReference>
<evidence type="ECO:0000313" key="2">
    <source>
        <dbReference type="EMBL" id="SNS57971.1"/>
    </source>
</evidence>
<organism evidence="2 3">
    <name type="scientific">Anaerovirgula multivorans</name>
    <dbReference type="NCBI Taxonomy" id="312168"/>
    <lineage>
        <taxon>Bacteria</taxon>
        <taxon>Bacillati</taxon>
        <taxon>Bacillota</taxon>
        <taxon>Clostridia</taxon>
        <taxon>Peptostreptococcales</taxon>
        <taxon>Natronincolaceae</taxon>
        <taxon>Anaerovirgula</taxon>
    </lineage>
</organism>
<accession>A0A239FME2</accession>
<dbReference type="RefSeq" id="WP_089283528.1">
    <property type="nucleotide sequence ID" value="NZ_FZOJ01000013.1"/>
</dbReference>
<protein>
    <recommendedName>
        <fullName evidence="4">GGDEF domain-containing protein, diguanylate cyclase (C-di-GMP synthetase) or its enzymatically inactive variants</fullName>
    </recommendedName>
</protein>
<keyword evidence="1" id="KW-0812">Transmembrane</keyword>
<feature type="transmembrane region" description="Helical" evidence="1">
    <location>
        <begin position="32"/>
        <end position="48"/>
    </location>
</feature>
<name>A0A239FME2_9FIRM</name>
<keyword evidence="1" id="KW-1133">Transmembrane helix</keyword>
<dbReference type="AlphaFoldDB" id="A0A239FME2"/>
<reference evidence="2 3" key="1">
    <citation type="submission" date="2017-06" db="EMBL/GenBank/DDBJ databases">
        <authorList>
            <person name="Kim H.J."/>
            <person name="Triplett B.A."/>
        </authorList>
    </citation>
    <scope>NUCLEOTIDE SEQUENCE [LARGE SCALE GENOMIC DNA]</scope>
    <source>
        <strain evidence="2 3">SCA</strain>
    </source>
</reference>
<dbReference type="Proteomes" id="UP000198304">
    <property type="component" value="Unassembled WGS sequence"/>
</dbReference>